<evidence type="ECO:0000313" key="4">
    <source>
        <dbReference type="Proteomes" id="UP001432062"/>
    </source>
</evidence>
<keyword evidence="2" id="KW-1133">Transmembrane helix</keyword>
<organism evidence="3 4">
    <name type="scientific">Nocardia vinacea</name>
    <dbReference type="NCBI Taxonomy" id="96468"/>
    <lineage>
        <taxon>Bacteria</taxon>
        <taxon>Bacillati</taxon>
        <taxon>Actinomycetota</taxon>
        <taxon>Actinomycetes</taxon>
        <taxon>Mycobacteriales</taxon>
        <taxon>Nocardiaceae</taxon>
        <taxon>Nocardia</taxon>
    </lineage>
</organism>
<evidence type="ECO:0000256" key="1">
    <source>
        <dbReference type="SAM" id="MobiDB-lite"/>
    </source>
</evidence>
<reference evidence="3" key="1">
    <citation type="submission" date="2022-10" db="EMBL/GenBank/DDBJ databases">
        <title>The complete genomes of actinobacterial strains from the NBC collection.</title>
        <authorList>
            <person name="Joergensen T.S."/>
            <person name="Alvarez Arevalo M."/>
            <person name="Sterndorff E.B."/>
            <person name="Faurdal D."/>
            <person name="Vuksanovic O."/>
            <person name="Mourched A.-S."/>
            <person name="Charusanti P."/>
            <person name="Shaw S."/>
            <person name="Blin K."/>
            <person name="Weber T."/>
        </authorList>
    </citation>
    <scope>NUCLEOTIDE SEQUENCE</scope>
    <source>
        <strain evidence="3">NBC_01482</strain>
    </source>
</reference>
<proteinExistence type="predicted"/>
<keyword evidence="4" id="KW-1185">Reference proteome</keyword>
<feature type="transmembrane region" description="Helical" evidence="2">
    <location>
        <begin position="6"/>
        <end position="28"/>
    </location>
</feature>
<sequence>MTGWQVFAVGLVAVLVLMAAVLAAVWLWPSRVPEGRSVADIEQRAHRDEHGCVLADRLPARRTRSPSRGARSATDHAATSDVRVGHCTRKTAAWRALVEAGKIRPDTGRNY</sequence>
<dbReference type="Proteomes" id="UP001432062">
    <property type="component" value="Chromosome"/>
</dbReference>
<protein>
    <submittedName>
        <fullName evidence="3">Uncharacterized protein</fullName>
    </submittedName>
</protein>
<accession>A0ABZ1Z1T7</accession>
<name>A0ABZ1Z1T7_9NOCA</name>
<dbReference type="EMBL" id="CP109441">
    <property type="protein sequence ID" value="WUV47989.1"/>
    <property type="molecule type" value="Genomic_DNA"/>
</dbReference>
<evidence type="ECO:0000256" key="2">
    <source>
        <dbReference type="SAM" id="Phobius"/>
    </source>
</evidence>
<dbReference type="RefSeq" id="WP_329412246.1">
    <property type="nucleotide sequence ID" value="NZ_CP109441.1"/>
</dbReference>
<keyword evidence="2" id="KW-0472">Membrane</keyword>
<feature type="region of interest" description="Disordered" evidence="1">
    <location>
        <begin position="56"/>
        <end position="82"/>
    </location>
</feature>
<gene>
    <name evidence="3" type="ORF">OG563_07195</name>
</gene>
<keyword evidence="2" id="KW-0812">Transmembrane</keyword>
<evidence type="ECO:0000313" key="3">
    <source>
        <dbReference type="EMBL" id="WUV47989.1"/>
    </source>
</evidence>